<dbReference type="Proteomes" id="UP000199128">
    <property type="component" value="Unassembled WGS sequence"/>
</dbReference>
<dbReference type="HAMAP" id="MF_01477">
    <property type="entry name" value="Iojap_RsfS"/>
    <property type="match status" value="1"/>
</dbReference>
<comment type="subunit">
    <text evidence="2">Interacts with ribosomal protein uL14 (rplN).</text>
</comment>
<dbReference type="InterPro" id="IPR043519">
    <property type="entry name" value="NT_sf"/>
</dbReference>
<reference evidence="5 6" key="1">
    <citation type="submission" date="2016-10" db="EMBL/GenBank/DDBJ databases">
        <authorList>
            <person name="Varghese N."/>
            <person name="Submissions S."/>
        </authorList>
    </citation>
    <scope>NUCLEOTIDE SEQUENCE [LARGE SCALE GENOMIC DNA]</scope>
    <source>
        <strain evidence="5">KHGC19</strain>
        <strain evidence="3 6">WCP15</strain>
    </source>
</reference>
<sequence>MAVTPLELAKVAAAAADDKKASDIVLLDLTSISDVSDYFLICTAQNNPQMDAVLDEIKEKVRVNCQEKPLSCEGRAGTSWVLMDYGAVVVHVFKPESREYYRLERLWGEAPRVALDLAGAMPESEYEALVSSKGTAGTSSEDAE</sequence>
<dbReference type="RefSeq" id="WP_078686781.1">
    <property type="nucleotide sequence ID" value="NZ_FNWT01000006.1"/>
</dbReference>
<proteinExistence type="inferred from homology"/>
<evidence type="ECO:0000313" key="4">
    <source>
        <dbReference type="EMBL" id="SER39426.1"/>
    </source>
</evidence>
<keyword evidence="2" id="KW-0678">Repressor</keyword>
<accession>A0A1H9NTW3</accession>
<evidence type="ECO:0000313" key="3">
    <source>
        <dbReference type="EMBL" id="SEH57879.1"/>
    </source>
</evidence>
<keyword evidence="2" id="KW-0810">Translation regulation</keyword>
<keyword evidence="2" id="KW-0963">Cytoplasm</keyword>
<dbReference type="Gene3D" id="3.30.460.10">
    <property type="entry name" value="Beta Polymerase, domain 2"/>
    <property type="match status" value="1"/>
</dbReference>
<dbReference type="GO" id="GO:0005737">
    <property type="term" value="C:cytoplasm"/>
    <property type="evidence" value="ECO:0007669"/>
    <property type="project" value="UniProtKB-SubCell"/>
</dbReference>
<name>A0A1H9NTW3_9ACTN</name>
<dbReference type="InterPro" id="IPR004394">
    <property type="entry name" value="Iojap/RsfS/C7orf30"/>
</dbReference>
<organism evidence="4 5">
    <name type="scientific">Parafannyhessea umbonata</name>
    <dbReference type="NCBI Taxonomy" id="604330"/>
    <lineage>
        <taxon>Bacteria</taxon>
        <taxon>Bacillati</taxon>
        <taxon>Actinomycetota</taxon>
        <taxon>Coriobacteriia</taxon>
        <taxon>Coriobacteriales</taxon>
        <taxon>Atopobiaceae</taxon>
        <taxon>Parafannyhessea</taxon>
    </lineage>
</organism>
<gene>
    <name evidence="2" type="primary">rsfS</name>
    <name evidence="4" type="ORF">SAMN05216446_0581</name>
    <name evidence="3" type="ORF">SAMN05216447_10636</name>
</gene>
<dbReference type="PANTHER" id="PTHR21043:SF0">
    <property type="entry name" value="MITOCHONDRIAL ASSEMBLY OF RIBOSOMAL LARGE SUBUNIT PROTEIN 1"/>
    <property type="match status" value="1"/>
</dbReference>
<dbReference type="EMBL" id="FOGP01000002">
    <property type="protein sequence ID" value="SER39426.1"/>
    <property type="molecule type" value="Genomic_DNA"/>
</dbReference>
<dbReference type="NCBIfam" id="TIGR00090">
    <property type="entry name" value="rsfS_iojap_ybeB"/>
    <property type="match status" value="1"/>
</dbReference>
<dbReference type="AlphaFoldDB" id="A0A1H9NTW3"/>
<comment type="function">
    <text evidence="2">Functions as a ribosomal silencing factor. Interacts with ribosomal protein uL14 (rplN), blocking formation of intersubunit bridge B8. Prevents association of the 30S and 50S ribosomal subunits and the formation of functional ribosomes, thus repressing translation.</text>
</comment>
<evidence type="ECO:0000313" key="6">
    <source>
        <dbReference type="Proteomes" id="UP000199135"/>
    </source>
</evidence>
<dbReference type="Proteomes" id="UP000199135">
    <property type="component" value="Unassembled WGS sequence"/>
</dbReference>
<comment type="subcellular location">
    <subcellularLocation>
        <location evidence="2">Cytoplasm</location>
    </subcellularLocation>
</comment>
<dbReference type="PANTHER" id="PTHR21043">
    <property type="entry name" value="IOJAP SUPERFAMILY ORTHOLOG"/>
    <property type="match status" value="1"/>
</dbReference>
<dbReference type="GO" id="GO:0090071">
    <property type="term" value="P:negative regulation of ribosome biogenesis"/>
    <property type="evidence" value="ECO:0007669"/>
    <property type="project" value="UniProtKB-UniRule"/>
</dbReference>
<dbReference type="Pfam" id="PF02410">
    <property type="entry name" value="RsfS"/>
    <property type="match status" value="1"/>
</dbReference>
<evidence type="ECO:0000313" key="5">
    <source>
        <dbReference type="Proteomes" id="UP000199128"/>
    </source>
</evidence>
<dbReference type="SUPFAM" id="SSF81301">
    <property type="entry name" value="Nucleotidyltransferase"/>
    <property type="match status" value="1"/>
</dbReference>
<comment type="similarity">
    <text evidence="1 2">Belongs to the Iojap/RsfS family.</text>
</comment>
<reference evidence="4" key="2">
    <citation type="submission" date="2016-10" db="EMBL/GenBank/DDBJ databases">
        <authorList>
            <person name="de Groot N.N."/>
        </authorList>
    </citation>
    <scope>NUCLEOTIDE SEQUENCE [LARGE SCALE GENOMIC DNA]</scope>
    <source>
        <strain evidence="4">KHGC19</strain>
    </source>
</reference>
<evidence type="ECO:0000256" key="1">
    <source>
        <dbReference type="ARBA" id="ARBA00010574"/>
    </source>
</evidence>
<evidence type="ECO:0000256" key="2">
    <source>
        <dbReference type="HAMAP-Rule" id="MF_01477"/>
    </source>
</evidence>
<dbReference type="GO" id="GO:0017148">
    <property type="term" value="P:negative regulation of translation"/>
    <property type="evidence" value="ECO:0007669"/>
    <property type="project" value="UniProtKB-UniRule"/>
</dbReference>
<dbReference type="GO" id="GO:0042256">
    <property type="term" value="P:cytosolic ribosome assembly"/>
    <property type="evidence" value="ECO:0007669"/>
    <property type="project" value="UniProtKB-UniRule"/>
</dbReference>
<dbReference type="EMBL" id="FNWT01000006">
    <property type="protein sequence ID" value="SEH57879.1"/>
    <property type="molecule type" value="Genomic_DNA"/>
</dbReference>
<protein>
    <recommendedName>
        <fullName evidence="2">Ribosomal silencing factor RsfS</fullName>
    </recommendedName>
</protein>
<keyword evidence="6" id="KW-1185">Reference proteome</keyword>
<dbReference type="GO" id="GO:0043023">
    <property type="term" value="F:ribosomal large subunit binding"/>
    <property type="evidence" value="ECO:0007669"/>
    <property type="project" value="TreeGrafter"/>
</dbReference>